<organism evidence="2 3">
    <name type="scientific">Sporothrix curviconia</name>
    <dbReference type="NCBI Taxonomy" id="1260050"/>
    <lineage>
        <taxon>Eukaryota</taxon>
        <taxon>Fungi</taxon>
        <taxon>Dikarya</taxon>
        <taxon>Ascomycota</taxon>
        <taxon>Pezizomycotina</taxon>
        <taxon>Sordariomycetes</taxon>
        <taxon>Sordariomycetidae</taxon>
        <taxon>Ophiostomatales</taxon>
        <taxon>Ophiostomataceae</taxon>
        <taxon>Sporothrix</taxon>
    </lineage>
</organism>
<dbReference type="InterPro" id="IPR039556">
    <property type="entry name" value="ICL/PEPM"/>
</dbReference>
<sequence length="314" mass="33073">MAQTDATTKAYSPFRPAAAILREKLADPDALVLCPGVYDGFTARIALAAGFDALYMTGAGTAASVLGQPDLAIVSLPEMAGNAGMIAGLDRNVPVIADADTGFGSSLAVARAVALYSQLNVAALHIEDQAFVKRCGHLRNKAIVSLDEYLVRIRAANLARQECGRDIVIIARTDSLQSLGLDEAIRRLKAAHAAGADVAFLEGLLTKEQCREAVQALAPIPCLLNVVAGGVTPVLDAAEAKALGFKIVLWPIVSLTYTYTSVKKAMQELKDKGWCEPLPGGEGGIRDIFEVCGIEEAARFDRSVGGSALNGKFF</sequence>
<reference evidence="2 3" key="1">
    <citation type="submission" date="2024-01" db="EMBL/GenBank/DDBJ databases">
        <authorList>
            <person name="Allen C."/>
            <person name="Tagirdzhanova G."/>
        </authorList>
    </citation>
    <scope>NUCLEOTIDE SEQUENCE [LARGE SCALE GENOMIC DNA]</scope>
</reference>
<dbReference type="Proteomes" id="UP001642405">
    <property type="component" value="Unassembled WGS sequence"/>
</dbReference>
<evidence type="ECO:0000313" key="3">
    <source>
        <dbReference type="Proteomes" id="UP001642405"/>
    </source>
</evidence>
<dbReference type="Pfam" id="PF13714">
    <property type="entry name" value="PEP_mutase"/>
    <property type="match status" value="1"/>
</dbReference>
<accession>A0ABP0BDC6</accession>
<evidence type="ECO:0000313" key="2">
    <source>
        <dbReference type="EMBL" id="CAK7217500.1"/>
    </source>
</evidence>
<comment type="catalytic activity">
    <reaction evidence="1">
        <text>(2S,3R)-3-hydroxybutane-1,2,3-tricarboxylate = pyruvate + succinate</text>
        <dbReference type="Rhea" id="RHEA:16809"/>
        <dbReference type="ChEBI" id="CHEBI:15361"/>
        <dbReference type="ChEBI" id="CHEBI:30031"/>
        <dbReference type="ChEBI" id="CHEBI:57429"/>
        <dbReference type="EC" id="4.1.3.30"/>
    </reaction>
</comment>
<dbReference type="InterPro" id="IPR040442">
    <property type="entry name" value="Pyrv_kinase-like_dom_sf"/>
</dbReference>
<proteinExistence type="predicted"/>
<dbReference type="EMBL" id="CAWUHB010000013">
    <property type="protein sequence ID" value="CAK7217500.1"/>
    <property type="molecule type" value="Genomic_DNA"/>
</dbReference>
<comment type="caution">
    <text evidence="2">The sequence shown here is derived from an EMBL/GenBank/DDBJ whole genome shotgun (WGS) entry which is preliminary data.</text>
</comment>
<evidence type="ECO:0000256" key="1">
    <source>
        <dbReference type="ARBA" id="ARBA00001050"/>
    </source>
</evidence>
<dbReference type="InterPro" id="IPR018523">
    <property type="entry name" value="Isocitrate_lyase_ph_CS"/>
</dbReference>
<dbReference type="InterPro" id="IPR015813">
    <property type="entry name" value="Pyrv/PenolPyrv_kinase-like_dom"/>
</dbReference>
<name>A0ABP0BDC6_9PEZI</name>
<protein>
    <recommendedName>
        <fullName evidence="4">Methylisocitrate lyase</fullName>
    </recommendedName>
</protein>
<keyword evidence="3" id="KW-1185">Reference proteome</keyword>
<gene>
    <name evidence="2" type="ORF">SCUCBS95973_003176</name>
</gene>
<dbReference type="PROSITE" id="PS00161">
    <property type="entry name" value="ISOCITRATE_LYASE"/>
    <property type="match status" value="1"/>
</dbReference>
<evidence type="ECO:0008006" key="4">
    <source>
        <dbReference type="Google" id="ProtNLM"/>
    </source>
</evidence>
<dbReference type="PANTHER" id="PTHR42905:SF2">
    <property type="entry name" value="PHOSPHOENOLPYRUVATE CARBOXYLASE FAMILY PROTEIN"/>
    <property type="match status" value="1"/>
</dbReference>
<dbReference type="PANTHER" id="PTHR42905">
    <property type="entry name" value="PHOSPHOENOLPYRUVATE CARBOXYLASE"/>
    <property type="match status" value="1"/>
</dbReference>
<dbReference type="CDD" id="cd00377">
    <property type="entry name" value="ICL_PEPM"/>
    <property type="match status" value="1"/>
</dbReference>
<dbReference type="Gene3D" id="3.20.20.60">
    <property type="entry name" value="Phosphoenolpyruvate-binding domains"/>
    <property type="match status" value="1"/>
</dbReference>
<dbReference type="SUPFAM" id="SSF51621">
    <property type="entry name" value="Phosphoenolpyruvate/pyruvate domain"/>
    <property type="match status" value="1"/>
</dbReference>